<evidence type="ECO:0000256" key="1">
    <source>
        <dbReference type="SAM" id="Phobius"/>
    </source>
</evidence>
<keyword evidence="1" id="KW-1133">Transmembrane helix</keyword>
<evidence type="ECO:0000313" key="3">
    <source>
        <dbReference type="Proteomes" id="UP000499080"/>
    </source>
</evidence>
<dbReference type="Proteomes" id="UP000499080">
    <property type="component" value="Unassembled WGS sequence"/>
</dbReference>
<feature type="transmembrane region" description="Helical" evidence="1">
    <location>
        <begin position="12"/>
        <end position="31"/>
    </location>
</feature>
<keyword evidence="3" id="KW-1185">Reference proteome</keyword>
<proteinExistence type="predicted"/>
<organism evidence="2 3">
    <name type="scientific">Araneus ventricosus</name>
    <name type="common">Orbweaver spider</name>
    <name type="synonym">Epeira ventricosa</name>
    <dbReference type="NCBI Taxonomy" id="182803"/>
    <lineage>
        <taxon>Eukaryota</taxon>
        <taxon>Metazoa</taxon>
        <taxon>Ecdysozoa</taxon>
        <taxon>Arthropoda</taxon>
        <taxon>Chelicerata</taxon>
        <taxon>Arachnida</taxon>
        <taxon>Araneae</taxon>
        <taxon>Araneomorphae</taxon>
        <taxon>Entelegynae</taxon>
        <taxon>Araneoidea</taxon>
        <taxon>Araneidae</taxon>
        <taxon>Araneus</taxon>
    </lineage>
</organism>
<gene>
    <name evidence="2" type="ORF">AVEN_159311_1</name>
</gene>
<dbReference type="AlphaFoldDB" id="A0A4Y2A0E4"/>
<dbReference type="EMBL" id="BGPR01000003">
    <property type="protein sequence ID" value="GBL73261.1"/>
    <property type="molecule type" value="Genomic_DNA"/>
</dbReference>
<keyword evidence="1" id="KW-0472">Membrane</keyword>
<reference evidence="2 3" key="1">
    <citation type="journal article" date="2019" name="Sci. Rep.">
        <title>Orb-weaving spider Araneus ventricosus genome elucidates the spidroin gene catalogue.</title>
        <authorList>
            <person name="Kono N."/>
            <person name="Nakamura H."/>
            <person name="Ohtoshi R."/>
            <person name="Moran D.A.P."/>
            <person name="Shinohara A."/>
            <person name="Yoshida Y."/>
            <person name="Fujiwara M."/>
            <person name="Mori M."/>
            <person name="Tomita M."/>
            <person name="Arakawa K."/>
        </authorList>
    </citation>
    <scope>NUCLEOTIDE SEQUENCE [LARGE SCALE GENOMIC DNA]</scope>
</reference>
<sequence length="110" mass="12764">MKSWRSNGTAHLGSIYCHKTVMSFSCLFLLVGKRVLQRSLLDIRGGKANAPALGDKLGDHLATRQQFCRLWRQTECSRKWSNYVPISIRNRKMDNLLDDSMRRHAMSRRL</sequence>
<protein>
    <submittedName>
        <fullName evidence="2">Uncharacterized protein</fullName>
    </submittedName>
</protein>
<comment type="caution">
    <text evidence="2">The sequence shown here is derived from an EMBL/GenBank/DDBJ whole genome shotgun (WGS) entry which is preliminary data.</text>
</comment>
<accession>A0A4Y2A0E4</accession>
<name>A0A4Y2A0E4_ARAVE</name>
<keyword evidence="1" id="KW-0812">Transmembrane</keyword>
<evidence type="ECO:0000313" key="2">
    <source>
        <dbReference type="EMBL" id="GBL73261.1"/>
    </source>
</evidence>